<organism evidence="2 3">
    <name type="scientific">Desmophyllum pertusum</name>
    <dbReference type="NCBI Taxonomy" id="174260"/>
    <lineage>
        <taxon>Eukaryota</taxon>
        <taxon>Metazoa</taxon>
        <taxon>Cnidaria</taxon>
        <taxon>Anthozoa</taxon>
        <taxon>Hexacorallia</taxon>
        <taxon>Scleractinia</taxon>
        <taxon>Caryophylliina</taxon>
        <taxon>Caryophylliidae</taxon>
        <taxon>Desmophyllum</taxon>
    </lineage>
</organism>
<dbReference type="EMBL" id="MU826409">
    <property type="protein sequence ID" value="KAJ7376169.1"/>
    <property type="molecule type" value="Genomic_DNA"/>
</dbReference>
<gene>
    <name evidence="2" type="ORF">OS493_036283</name>
</gene>
<sequence>MPQRLHEKRRKTMLKNTTDATKGCQPPNCTVKDIQSSSNRNPITVATTNVSVSGQPLQSPSTSVSAQSAGGQPLQSPSTSVSAQSAGGQPLQSPSTSVSTQSAGGQPPGTPWPSPSNTGMNAPLPRSPEASHIIAYVHNISPLKRNKKNTIDYTTLTLQTDASSTQPALCYSKAKRKILDEHETKRAPIKITRYTTSADKTKIVINDKTLLTKLDEMDYTFQYCDDADQPVTPLSDLLADDAAKEDNITVCAKVVKVSAPKNVVTQQSTANKVSEVVLLDTTGTMMLDLWNEQISQVQVDCVYRFTSLSTSYWNNSKKLASTMNTAIKQSFQTDLCSLQFNHSDPTHVENEHTIHVPMISTVEEVQRYKTCCNCNKRIIQLESVVVKCNYCSHIMRASNCPTKLFVNVNVEVDDQKKTLTIFEDILKATLGEFDHKSIDTEHIAKQLLFLQNISITYNNRNVITKVQVTL</sequence>
<dbReference type="SUPFAM" id="SSF50249">
    <property type="entry name" value="Nucleic acid-binding proteins"/>
    <property type="match status" value="1"/>
</dbReference>
<dbReference type="Gene3D" id="2.40.50.140">
    <property type="entry name" value="Nucleic acid-binding proteins"/>
    <property type="match status" value="1"/>
</dbReference>
<keyword evidence="3" id="KW-1185">Reference proteome</keyword>
<accession>A0A9X0CWP2</accession>
<evidence type="ECO:0000313" key="2">
    <source>
        <dbReference type="EMBL" id="KAJ7376169.1"/>
    </source>
</evidence>
<comment type="caution">
    <text evidence="2">The sequence shown here is derived from an EMBL/GenBank/DDBJ whole genome shotgun (WGS) entry which is preliminary data.</text>
</comment>
<name>A0A9X0CWP2_9CNID</name>
<evidence type="ECO:0000313" key="3">
    <source>
        <dbReference type="Proteomes" id="UP001163046"/>
    </source>
</evidence>
<reference evidence="2" key="1">
    <citation type="submission" date="2023-01" db="EMBL/GenBank/DDBJ databases">
        <title>Genome assembly of the deep-sea coral Lophelia pertusa.</title>
        <authorList>
            <person name="Herrera S."/>
            <person name="Cordes E."/>
        </authorList>
    </citation>
    <scope>NUCLEOTIDE SEQUENCE</scope>
    <source>
        <strain evidence="2">USNM1676648</strain>
        <tissue evidence="2">Polyp</tissue>
    </source>
</reference>
<dbReference type="OrthoDB" id="5980090at2759"/>
<proteinExistence type="predicted"/>
<evidence type="ECO:0000256" key="1">
    <source>
        <dbReference type="SAM" id="MobiDB-lite"/>
    </source>
</evidence>
<dbReference type="Proteomes" id="UP001163046">
    <property type="component" value="Unassembled WGS sequence"/>
</dbReference>
<evidence type="ECO:0008006" key="4">
    <source>
        <dbReference type="Google" id="ProtNLM"/>
    </source>
</evidence>
<feature type="compositionally biased region" description="Basic residues" evidence="1">
    <location>
        <begin position="1"/>
        <end position="13"/>
    </location>
</feature>
<feature type="region of interest" description="Disordered" evidence="1">
    <location>
        <begin position="1"/>
        <end position="127"/>
    </location>
</feature>
<dbReference type="AlphaFoldDB" id="A0A9X0CWP2"/>
<protein>
    <recommendedName>
        <fullName evidence="4">Replication factor A C-terminal domain-containing protein</fullName>
    </recommendedName>
</protein>
<feature type="compositionally biased region" description="Polar residues" evidence="1">
    <location>
        <begin position="33"/>
        <end position="104"/>
    </location>
</feature>
<dbReference type="InterPro" id="IPR012340">
    <property type="entry name" value="NA-bd_OB-fold"/>
</dbReference>